<accession>A0A084BB67</accession>
<sequence>MTTHSSLPNHAIHAPIRSPSSNVNLGFILWGNGGCSTTDSASRNLLVSKAVVMNNITSAGHSCGGPEAVNVAYFDERVKRIMLFNIAIFQDKRRYLLQEIKAEKKYGLLNIALLASNANLDTGHRGTYPATNEGKLGKAAMAYLE</sequence>
<name>A0A084BB67_STACB</name>
<evidence type="ECO:0000313" key="1">
    <source>
        <dbReference type="EMBL" id="KEY74796.1"/>
    </source>
</evidence>
<dbReference type="Proteomes" id="UP000028045">
    <property type="component" value="Unassembled WGS sequence"/>
</dbReference>
<keyword evidence="2" id="KW-1185">Reference proteome</keyword>
<proteinExistence type="predicted"/>
<gene>
    <name evidence="1" type="ORF">S7711_11485</name>
</gene>
<protein>
    <submittedName>
        <fullName evidence="1">Uncharacterized protein</fullName>
    </submittedName>
</protein>
<dbReference type="EMBL" id="KL647481">
    <property type="protein sequence ID" value="KEY74796.1"/>
    <property type="molecule type" value="Genomic_DNA"/>
</dbReference>
<reference evidence="1 2" key="1">
    <citation type="journal article" date="2014" name="BMC Genomics">
        <title>Comparative genome sequencing reveals chemotype-specific gene clusters in the toxigenic black mold Stachybotrys.</title>
        <authorList>
            <person name="Semeiks J."/>
            <person name="Borek D."/>
            <person name="Otwinowski Z."/>
            <person name="Grishin N.V."/>
        </authorList>
    </citation>
    <scope>NUCLEOTIDE SEQUENCE [LARGE SCALE GENOMIC DNA]</scope>
    <source>
        <strain evidence="2">CBS 109288 / IBT 7711</strain>
    </source>
</reference>
<dbReference type="HOGENOM" id="CLU_1788068_0_0_1"/>
<organism evidence="1 2">
    <name type="scientific">Stachybotrys chartarum (strain CBS 109288 / IBT 7711)</name>
    <name type="common">Toxic black mold</name>
    <name type="synonym">Stilbospora chartarum</name>
    <dbReference type="NCBI Taxonomy" id="1280523"/>
    <lineage>
        <taxon>Eukaryota</taxon>
        <taxon>Fungi</taxon>
        <taxon>Dikarya</taxon>
        <taxon>Ascomycota</taxon>
        <taxon>Pezizomycotina</taxon>
        <taxon>Sordariomycetes</taxon>
        <taxon>Hypocreomycetidae</taxon>
        <taxon>Hypocreales</taxon>
        <taxon>Stachybotryaceae</taxon>
        <taxon>Stachybotrys</taxon>
    </lineage>
</organism>
<evidence type="ECO:0000313" key="2">
    <source>
        <dbReference type="Proteomes" id="UP000028045"/>
    </source>
</evidence>
<dbReference type="AlphaFoldDB" id="A0A084BB67"/>